<evidence type="ECO:0000313" key="2">
    <source>
        <dbReference type="Proteomes" id="UP000314294"/>
    </source>
</evidence>
<gene>
    <name evidence="1" type="ORF">EYF80_028863</name>
</gene>
<dbReference type="EMBL" id="SRLO01000325">
    <property type="protein sequence ID" value="TNN60868.1"/>
    <property type="molecule type" value="Genomic_DNA"/>
</dbReference>
<dbReference type="AlphaFoldDB" id="A0A4Z2H4T4"/>
<keyword evidence="2" id="KW-1185">Reference proteome</keyword>
<comment type="caution">
    <text evidence="1">The sequence shown here is derived from an EMBL/GenBank/DDBJ whole genome shotgun (WGS) entry which is preliminary data.</text>
</comment>
<protein>
    <submittedName>
        <fullName evidence="1">Uncharacterized protein</fullName>
    </submittedName>
</protein>
<name>A0A4Z2H4T4_9TELE</name>
<dbReference type="Proteomes" id="UP000314294">
    <property type="component" value="Unassembled WGS sequence"/>
</dbReference>
<proteinExistence type="predicted"/>
<accession>A0A4Z2H4T4</accession>
<organism evidence="1 2">
    <name type="scientific">Liparis tanakae</name>
    <name type="common">Tanaka's snailfish</name>
    <dbReference type="NCBI Taxonomy" id="230148"/>
    <lineage>
        <taxon>Eukaryota</taxon>
        <taxon>Metazoa</taxon>
        <taxon>Chordata</taxon>
        <taxon>Craniata</taxon>
        <taxon>Vertebrata</taxon>
        <taxon>Euteleostomi</taxon>
        <taxon>Actinopterygii</taxon>
        <taxon>Neopterygii</taxon>
        <taxon>Teleostei</taxon>
        <taxon>Neoteleostei</taxon>
        <taxon>Acanthomorphata</taxon>
        <taxon>Eupercaria</taxon>
        <taxon>Perciformes</taxon>
        <taxon>Cottioidei</taxon>
        <taxon>Cottales</taxon>
        <taxon>Liparidae</taxon>
        <taxon>Liparis</taxon>
    </lineage>
</organism>
<sequence>MVVSCESCRSNVKQNQNKPDVPDETEALDTEIVGVPEFVLLWPVAFFSGVLSLEFTLATLSAPSGCGNKSNTPEMLKRQFKLHHVPTLWKTAALKHPKAPLTGGHQCGVMDHRVALLNGCFNPGKTLHSRDLGTHVASPRGRFGSRDAAVVADAQLALLAQISAAEDQAQTLQAASALPLLRLLGPTGPFPFDLQQLILQLPAGEKDDDIKAPEENSVM</sequence>
<reference evidence="1 2" key="1">
    <citation type="submission" date="2019-03" db="EMBL/GenBank/DDBJ databases">
        <title>First draft genome of Liparis tanakae, snailfish: a comprehensive survey of snailfish specific genes.</title>
        <authorList>
            <person name="Kim W."/>
            <person name="Song I."/>
            <person name="Jeong J.-H."/>
            <person name="Kim D."/>
            <person name="Kim S."/>
            <person name="Ryu S."/>
            <person name="Song J.Y."/>
            <person name="Lee S.K."/>
        </authorList>
    </citation>
    <scope>NUCLEOTIDE SEQUENCE [LARGE SCALE GENOMIC DNA]</scope>
    <source>
        <tissue evidence="1">Muscle</tissue>
    </source>
</reference>
<evidence type="ECO:0000313" key="1">
    <source>
        <dbReference type="EMBL" id="TNN60868.1"/>
    </source>
</evidence>